<gene>
    <name evidence="3" type="ORF">MSG_00562</name>
</gene>
<protein>
    <recommendedName>
        <fullName evidence="2">ER-bound oxygenase mpaB/mpaB'/Rubber oxygenase catalytic domain-containing protein</fullName>
    </recommendedName>
</protein>
<dbReference type="Proteomes" id="UP000217736">
    <property type="component" value="Chromosome"/>
</dbReference>
<dbReference type="GO" id="GO:0016491">
    <property type="term" value="F:oxidoreductase activity"/>
    <property type="evidence" value="ECO:0007669"/>
    <property type="project" value="InterPro"/>
</dbReference>
<evidence type="ECO:0000313" key="3">
    <source>
        <dbReference type="EMBL" id="BAX90726.1"/>
    </source>
</evidence>
<name>A0A1Z4ECQ3_9MYCO</name>
<dbReference type="PANTHER" id="PTHR37539">
    <property type="entry name" value="SECRETED PROTEIN-RELATED"/>
    <property type="match status" value="1"/>
</dbReference>
<organism evidence="3 4">
    <name type="scientific">Mycobacterium shigaense</name>
    <dbReference type="NCBI Taxonomy" id="722731"/>
    <lineage>
        <taxon>Bacteria</taxon>
        <taxon>Bacillati</taxon>
        <taxon>Actinomycetota</taxon>
        <taxon>Actinomycetes</taxon>
        <taxon>Mycobacteriales</taxon>
        <taxon>Mycobacteriaceae</taxon>
        <taxon>Mycobacterium</taxon>
        <taxon>Mycobacterium simiae complex</taxon>
    </lineage>
</organism>
<evidence type="ECO:0000313" key="4">
    <source>
        <dbReference type="Proteomes" id="UP000217736"/>
    </source>
</evidence>
<feature type="domain" description="ER-bound oxygenase mpaB/mpaB'/Rubber oxygenase catalytic" evidence="2">
    <location>
        <begin position="113"/>
        <end position="317"/>
    </location>
</feature>
<dbReference type="KEGG" id="mshg:MSG_00562"/>
<dbReference type="EMBL" id="AP018164">
    <property type="protein sequence ID" value="BAX90726.1"/>
    <property type="molecule type" value="Genomic_DNA"/>
</dbReference>
<proteinExistence type="predicted"/>
<dbReference type="InterPro" id="IPR037473">
    <property type="entry name" value="Lcp-like"/>
</dbReference>
<accession>A0A1Z4ECQ3</accession>
<dbReference type="AlphaFoldDB" id="A0A1Z4ECQ3"/>
<dbReference type="PANTHER" id="PTHR37539:SF1">
    <property type="entry name" value="ER-BOUND OXYGENASE MPAB_MPAB'_RUBBER OXYGENASE CATALYTIC DOMAIN-CONTAINING PROTEIN"/>
    <property type="match status" value="1"/>
</dbReference>
<reference evidence="4" key="1">
    <citation type="submission" date="2017-06" db="EMBL/GenBank/DDBJ databases">
        <title>Complete Genome Sequence of Mycobacterium shigaense.</title>
        <authorList>
            <person name="Fukano H."/>
            <person name="Yoshida M."/>
            <person name="Kazumi Y."/>
            <person name="Ogura Y."/>
            <person name="Mitarai S."/>
            <person name="Hayashi T."/>
            <person name="Hoshino Y."/>
        </authorList>
    </citation>
    <scope>NUCLEOTIDE SEQUENCE [LARGE SCALE GENOMIC DNA]</scope>
    <source>
        <strain evidence="4">UN-152</strain>
    </source>
</reference>
<feature type="compositionally biased region" description="Polar residues" evidence="1">
    <location>
        <begin position="10"/>
        <end position="19"/>
    </location>
</feature>
<sequence>MTGAPGGSRWTDTLLNSKRQQGDPFGDDVVEKLFAQGNVQAVNDLMRTLVSNDQPVPAGLPTLVQGYLAKNVALPVWAEPAKIKRGQKLFEELGLQISLCLFCASLPSAYAAAKGVKVLSRTAQLETNARRRVMETGQFLINVLAVDSFEPQGKGFRAIQHVRLMHAAVRKMIVNRNNQHPGFWDPNWGVPINQEDLAGTMLSFSYVPVGPMRQLGVELSTEDKEAYLHLWNVIAHLLGVDDDMRVEGIEDATALVETIRRRQFRASPEGQQMAAALMELLDELTPGHEFDKTIPPLIRHLAGDDIADMLAVPPSKFTDDLGRLTQVANWFWLRAFGKKLRSNSPRYQVVSDLVRPFGRELMLGMFALQRGGVRAAFDIPDHLARKWEVSK</sequence>
<dbReference type="InterPro" id="IPR018713">
    <property type="entry name" value="MPAB/Lcp_cat_dom"/>
</dbReference>
<dbReference type="OrthoDB" id="7614910at2"/>
<dbReference type="Pfam" id="PF09995">
    <property type="entry name" value="MPAB_Lcp_cat"/>
    <property type="match status" value="1"/>
</dbReference>
<evidence type="ECO:0000256" key="1">
    <source>
        <dbReference type="SAM" id="MobiDB-lite"/>
    </source>
</evidence>
<feature type="region of interest" description="Disordered" evidence="1">
    <location>
        <begin position="1"/>
        <end position="21"/>
    </location>
</feature>
<evidence type="ECO:0000259" key="2">
    <source>
        <dbReference type="Pfam" id="PF09995"/>
    </source>
</evidence>
<dbReference type="RefSeq" id="WP_096436889.1">
    <property type="nucleotide sequence ID" value="NZ_AP018164.1"/>
</dbReference>
<keyword evidence="4" id="KW-1185">Reference proteome</keyword>